<reference evidence="5" key="1">
    <citation type="submission" date="2017-09" db="EMBL/GenBank/DDBJ databases">
        <title>Depth-based differentiation of microbial function through sediment-hosted aquifers and enrichment of novel symbionts in the deep terrestrial subsurface.</title>
        <authorList>
            <person name="Probst A.J."/>
            <person name="Ladd B."/>
            <person name="Jarett J.K."/>
            <person name="Geller-Mcgrath D.E."/>
            <person name="Sieber C.M.K."/>
            <person name="Emerson J.B."/>
            <person name="Anantharaman K."/>
            <person name="Thomas B.C."/>
            <person name="Malmstrom R."/>
            <person name="Stieglmeier M."/>
            <person name="Klingl A."/>
            <person name="Woyke T."/>
            <person name="Ryan C.M."/>
            <person name="Banfield J.F."/>
        </authorList>
    </citation>
    <scope>NUCLEOTIDE SEQUENCE [LARGE SCALE GENOMIC DNA]</scope>
</reference>
<dbReference type="EMBL" id="PFAS01000044">
    <property type="protein sequence ID" value="PIT93764.1"/>
    <property type="molecule type" value="Genomic_DNA"/>
</dbReference>
<gene>
    <name evidence="4" type="primary">pseC</name>
    <name evidence="4" type="ORF">COU00_02600</name>
</gene>
<organism evidence="4 5">
    <name type="scientific">Candidatus Falkowbacteria bacterium CG10_big_fil_rev_8_21_14_0_10_43_11</name>
    <dbReference type="NCBI Taxonomy" id="1974568"/>
    <lineage>
        <taxon>Bacteria</taxon>
        <taxon>Candidatus Falkowiibacteriota</taxon>
    </lineage>
</organism>
<feature type="active site" description="Proton acceptor" evidence="1">
    <location>
        <position position="182"/>
    </location>
</feature>
<dbReference type="InterPro" id="IPR015421">
    <property type="entry name" value="PyrdxlP-dep_Trfase_major"/>
</dbReference>
<dbReference type="Gene3D" id="3.90.1150.10">
    <property type="entry name" value="Aspartate Aminotransferase, domain 1"/>
    <property type="match status" value="1"/>
</dbReference>
<dbReference type="GO" id="GO:0008483">
    <property type="term" value="F:transaminase activity"/>
    <property type="evidence" value="ECO:0007669"/>
    <property type="project" value="TreeGrafter"/>
</dbReference>
<evidence type="ECO:0000256" key="3">
    <source>
        <dbReference type="RuleBase" id="RU004508"/>
    </source>
</evidence>
<keyword evidence="2 3" id="KW-0663">Pyridoxal phosphate</keyword>
<dbReference type="AlphaFoldDB" id="A0A2M6WM03"/>
<evidence type="ECO:0000313" key="5">
    <source>
        <dbReference type="Proteomes" id="UP000229335"/>
    </source>
</evidence>
<dbReference type="PANTHER" id="PTHR30244:SF34">
    <property type="entry name" value="DTDP-4-AMINO-4,6-DIDEOXYGALACTOSE TRANSAMINASE"/>
    <property type="match status" value="1"/>
</dbReference>
<dbReference type="Proteomes" id="UP000229335">
    <property type="component" value="Unassembled WGS sequence"/>
</dbReference>
<dbReference type="GO" id="GO:0000271">
    <property type="term" value="P:polysaccharide biosynthetic process"/>
    <property type="evidence" value="ECO:0007669"/>
    <property type="project" value="TreeGrafter"/>
</dbReference>
<feature type="modified residue" description="N6-(pyridoxal phosphate)lysine" evidence="2">
    <location>
        <position position="182"/>
    </location>
</feature>
<dbReference type="PIRSF" id="PIRSF000390">
    <property type="entry name" value="PLP_StrS"/>
    <property type="match status" value="1"/>
</dbReference>
<evidence type="ECO:0000256" key="1">
    <source>
        <dbReference type="PIRSR" id="PIRSR000390-1"/>
    </source>
</evidence>
<comment type="similarity">
    <text evidence="3">Belongs to the DegT/DnrJ/EryC1 family.</text>
</comment>
<dbReference type="Pfam" id="PF01041">
    <property type="entry name" value="DegT_DnrJ_EryC1"/>
    <property type="match status" value="1"/>
</dbReference>
<name>A0A2M6WM03_9BACT</name>
<comment type="caution">
    <text evidence="4">The sequence shown here is derived from an EMBL/GenBank/DDBJ whole genome shotgun (WGS) entry which is preliminary data.</text>
</comment>
<evidence type="ECO:0000313" key="4">
    <source>
        <dbReference type="EMBL" id="PIT93764.1"/>
    </source>
</evidence>
<dbReference type="InterPro" id="IPR020026">
    <property type="entry name" value="PseC"/>
</dbReference>
<sequence length="367" mass="41871">MIPYGKQYIDRQDINAVTAVLRSDWLTQGPKILEFEQKLAKYCGAKYAVAVNNGTAALHLAYQAAGLKAGDEVITTPNTFIATTNMLLALKVKPVFCDIREDTNNINEFLIEKLVTKKTKAIVPVHLAGHPCKMEKIHQIANKHKLLVIEDACHALGAKYKQTKIGACRYSDLAVFSFHPVKPITTGEGGAVLTNNKKYYQKLMLLRSHGIRKDKKGFNVMTELGYNYRLTDIQAALGISQLDKLDKFIKERHQIVKWYEQSLTEIKQIILPLELKNCYSGWHLYIIKTKNKQDRLPLYQHLKDGGVGVNFHYPCVYRHPYYQRLGFSSARCAIAENYEKTAITLPIHCQLTKKEVFYITTLIKDFF</sequence>
<accession>A0A2M6WM03</accession>
<dbReference type="GO" id="GO:0030170">
    <property type="term" value="F:pyridoxal phosphate binding"/>
    <property type="evidence" value="ECO:0007669"/>
    <property type="project" value="TreeGrafter"/>
</dbReference>
<dbReference type="InterPro" id="IPR000653">
    <property type="entry name" value="DegT/StrS_aminotransferase"/>
</dbReference>
<dbReference type="Gene3D" id="3.40.640.10">
    <property type="entry name" value="Type I PLP-dependent aspartate aminotransferase-like (Major domain)"/>
    <property type="match status" value="1"/>
</dbReference>
<dbReference type="PANTHER" id="PTHR30244">
    <property type="entry name" value="TRANSAMINASE"/>
    <property type="match status" value="1"/>
</dbReference>
<dbReference type="InterPro" id="IPR015424">
    <property type="entry name" value="PyrdxlP-dep_Trfase"/>
</dbReference>
<proteinExistence type="inferred from homology"/>
<evidence type="ECO:0000256" key="2">
    <source>
        <dbReference type="PIRSR" id="PIRSR000390-2"/>
    </source>
</evidence>
<dbReference type="InterPro" id="IPR015422">
    <property type="entry name" value="PyrdxlP-dep_Trfase_small"/>
</dbReference>
<dbReference type="NCBIfam" id="TIGR03588">
    <property type="entry name" value="PseC"/>
    <property type="match status" value="1"/>
</dbReference>
<dbReference type="SUPFAM" id="SSF53383">
    <property type="entry name" value="PLP-dependent transferases"/>
    <property type="match status" value="1"/>
</dbReference>
<dbReference type="CDD" id="cd00616">
    <property type="entry name" value="AHBA_syn"/>
    <property type="match status" value="1"/>
</dbReference>
<protein>
    <submittedName>
        <fullName evidence="4">UDP-4-amino-4, 6-dideoxy-N-acetyl-beta-L-altrosamine transaminase</fullName>
    </submittedName>
</protein>